<dbReference type="PANTHER" id="PTHR30506">
    <property type="entry name" value="INNER MEMBRANE PROTEIN"/>
    <property type="match status" value="1"/>
</dbReference>
<accession>A0A4R7I624</accession>
<comment type="caution">
    <text evidence="9">The sequence shown here is derived from an EMBL/GenBank/DDBJ whole genome shotgun (WGS) entry which is preliminary data.</text>
</comment>
<feature type="transmembrane region" description="Helical" evidence="7">
    <location>
        <begin position="116"/>
        <end position="137"/>
    </location>
</feature>
<keyword evidence="3" id="KW-1003">Cell membrane</keyword>
<feature type="domain" description="Glycine transporter" evidence="8">
    <location>
        <begin position="92"/>
        <end position="165"/>
    </location>
</feature>
<dbReference type="Pfam" id="PF03458">
    <property type="entry name" value="Gly_transporter"/>
    <property type="match status" value="2"/>
</dbReference>
<feature type="transmembrane region" description="Helical" evidence="7">
    <location>
        <begin position="63"/>
        <end position="83"/>
    </location>
</feature>
<comment type="subcellular location">
    <subcellularLocation>
        <location evidence="1">Cell membrane</location>
        <topology evidence="1">Multi-pass membrane protein</topology>
    </subcellularLocation>
</comment>
<keyword evidence="10" id="KW-1185">Reference proteome</keyword>
<evidence type="ECO:0000313" key="9">
    <source>
        <dbReference type="EMBL" id="TDT18306.1"/>
    </source>
</evidence>
<dbReference type="Proteomes" id="UP000294558">
    <property type="component" value="Unassembled WGS sequence"/>
</dbReference>
<evidence type="ECO:0000256" key="1">
    <source>
        <dbReference type="ARBA" id="ARBA00004651"/>
    </source>
</evidence>
<evidence type="ECO:0000259" key="8">
    <source>
        <dbReference type="Pfam" id="PF03458"/>
    </source>
</evidence>
<evidence type="ECO:0000256" key="7">
    <source>
        <dbReference type="SAM" id="Phobius"/>
    </source>
</evidence>
<feature type="domain" description="Glycine transporter" evidence="8">
    <location>
        <begin position="6"/>
        <end position="79"/>
    </location>
</feature>
<keyword evidence="5 7" id="KW-1133">Transmembrane helix</keyword>
<evidence type="ECO:0000313" key="10">
    <source>
        <dbReference type="Proteomes" id="UP000294558"/>
    </source>
</evidence>
<dbReference type="OrthoDB" id="9791874at2"/>
<evidence type="ECO:0000256" key="5">
    <source>
        <dbReference type="ARBA" id="ARBA00022989"/>
    </source>
</evidence>
<sequence length="214" mass="22043">MNVTDVLDLLGIFVFAVSGCVVAVKHRFDMVGLVALGTVTGLAGGITRDVLIGEIPPVALREWEWLVVPIVAAVVVAVLPGWVERLSQPVLVFDAAGLGLFAAVGASRAVDAPVSIPAAVLVGAISAIGGGLLRDVLAGEVPQIFSADSKLYAIPATVGALVVVIGDELALPDTPVQIGAAVIAFGLRMGALHFGWHAPIPRRAIEVDDLRSRP</sequence>
<reference evidence="9 10" key="1">
    <citation type="submission" date="2019-03" db="EMBL/GenBank/DDBJ databases">
        <title>Sequencing the genomes of 1000 actinobacteria strains.</title>
        <authorList>
            <person name="Klenk H.-P."/>
        </authorList>
    </citation>
    <scope>NUCLEOTIDE SEQUENCE [LARGE SCALE GENOMIC DNA]</scope>
    <source>
        <strain evidence="9 10">DSM 18936</strain>
    </source>
</reference>
<evidence type="ECO:0000256" key="6">
    <source>
        <dbReference type="ARBA" id="ARBA00023136"/>
    </source>
</evidence>
<evidence type="ECO:0000256" key="4">
    <source>
        <dbReference type="ARBA" id="ARBA00022692"/>
    </source>
</evidence>
<gene>
    <name evidence="9" type="ORF">BDK89_3925</name>
</gene>
<feature type="transmembrane region" description="Helical" evidence="7">
    <location>
        <begin position="31"/>
        <end position="51"/>
    </location>
</feature>
<dbReference type="InterPro" id="IPR005115">
    <property type="entry name" value="Gly_transporter"/>
</dbReference>
<protein>
    <submittedName>
        <fullName evidence="9">Putative membrane protein YeiH</fullName>
    </submittedName>
</protein>
<feature type="transmembrane region" description="Helical" evidence="7">
    <location>
        <begin position="6"/>
        <end position="24"/>
    </location>
</feature>
<comment type="similarity">
    <text evidence="2">Belongs to the UPF0126 family.</text>
</comment>
<organism evidence="9 10">
    <name type="scientific">Ilumatobacter fluminis</name>
    <dbReference type="NCBI Taxonomy" id="467091"/>
    <lineage>
        <taxon>Bacteria</taxon>
        <taxon>Bacillati</taxon>
        <taxon>Actinomycetota</taxon>
        <taxon>Acidimicrobiia</taxon>
        <taxon>Acidimicrobiales</taxon>
        <taxon>Ilumatobacteraceae</taxon>
        <taxon>Ilumatobacter</taxon>
    </lineage>
</organism>
<evidence type="ECO:0000256" key="3">
    <source>
        <dbReference type="ARBA" id="ARBA00022475"/>
    </source>
</evidence>
<proteinExistence type="inferred from homology"/>
<dbReference type="AlphaFoldDB" id="A0A4R7I624"/>
<feature type="transmembrane region" description="Helical" evidence="7">
    <location>
        <begin position="90"/>
        <end position="110"/>
    </location>
</feature>
<name>A0A4R7I624_9ACTN</name>
<evidence type="ECO:0000256" key="2">
    <source>
        <dbReference type="ARBA" id="ARBA00008193"/>
    </source>
</evidence>
<dbReference type="PANTHER" id="PTHR30506:SF3">
    <property type="entry name" value="UPF0126 INNER MEMBRANE PROTEIN YADS-RELATED"/>
    <property type="match status" value="1"/>
</dbReference>
<dbReference type="GO" id="GO:0005886">
    <property type="term" value="C:plasma membrane"/>
    <property type="evidence" value="ECO:0007669"/>
    <property type="project" value="UniProtKB-SubCell"/>
</dbReference>
<dbReference type="RefSeq" id="WP_133870535.1">
    <property type="nucleotide sequence ID" value="NZ_JAVJPS010000009.1"/>
</dbReference>
<keyword evidence="6 7" id="KW-0472">Membrane</keyword>
<feature type="transmembrane region" description="Helical" evidence="7">
    <location>
        <begin position="178"/>
        <end position="196"/>
    </location>
</feature>
<keyword evidence="4 7" id="KW-0812">Transmembrane</keyword>
<feature type="transmembrane region" description="Helical" evidence="7">
    <location>
        <begin position="149"/>
        <end position="166"/>
    </location>
</feature>
<dbReference type="EMBL" id="SOAU01000001">
    <property type="protein sequence ID" value="TDT18306.1"/>
    <property type="molecule type" value="Genomic_DNA"/>
</dbReference>